<dbReference type="GO" id="GO:0005198">
    <property type="term" value="F:structural molecule activity"/>
    <property type="evidence" value="ECO:0007669"/>
    <property type="project" value="InterPro"/>
</dbReference>
<keyword evidence="1" id="KW-0282">Flagellum</keyword>
<dbReference type="GO" id="GO:0009428">
    <property type="term" value="C:bacterial-type flagellum basal body, distal rod, P ring"/>
    <property type="evidence" value="ECO:0007669"/>
    <property type="project" value="InterPro"/>
</dbReference>
<evidence type="ECO:0000313" key="2">
    <source>
        <dbReference type="Proteomes" id="UP000664815"/>
    </source>
</evidence>
<comment type="caution">
    <text evidence="1">The sequence shown here is derived from an EMBL/GenBank/DDBJ whole genome shotgun (WGS) entry which is preliminary data.</text>
</comment>
<keyword evidence="1" id="KW-0969">Cilium</keyword>
<sequence>MRASATLLEGMVLSVAMSAERIKDLAQVGGIRGNALVGYGLVVG</sequence>
<gene>
    <name evidence="1" type="ORF">J0H45_02110</name>
</gene>
<feature type="non-terminal residue" evidence="1">
    <location>
        <position position="44"/>
    </location>
</feature>
<dbReference type="EMBL" id="JAFKMG010000230">
    <property type="protein sequence ID" value="MBN8798142.1"/>
    <property type="molecule type" value="Genomic_DNA"/>
</dbReference>
<proteinExistence type="predicted"/>
<dbReference type="AlphaFoldDB" id="A0A9D8KY94"/>
<reference evidence="1" key="1">
    <citation type="submission" date="2021-02" db="EMBL/GenBank/DDBJ databases">
        <title>Thiocyanate and organic carbon inputs drive convergent selection for specific autotrophic Afipia and Thiobacillus strains within complex microbiomes.</title>
        <authorList>
            <person name="Huddy R.J."/>
            <person name="Sachdeva R."/>
            <person name="Kadzinga F."/>
            <person name="Kantor R.S."/>
            <person name="Harrison S.T.L."/>
            <person name="Banfield J.F."/>
        </authorList>
    </citation>
    <scope>NUCLEOTIDE SEQUENCE</scope>
    <source>
        <strain evidence="1">SCN18_10_11_15_R1_P_69_7</strain>
    </source>
</reference>
<accession>A0A9D8KY94</accession>
<dbReference type="PRINTS" id="PR01010">
    <property type="entry name" value="FLGPRINGFLGI"/>
</dbReference>
<dbReference type="Pfam" id="PF02119">
    <property type="entry name" value="FlgI"/>
    <property type="match status" value="1"/>
</dbReference>
<protein>
    <submittedName>
        <fullName evidence="1">Flagellar basal body P-ring protein FlgI</fullName>
    </submittedName>
</protein>
<dbReference type="GO" id="GO:0030288">
    <property type="term" value="C:outer membrane-bounded periplasmic space"/>
    <property type="evidence" value="ECO:0007669"/>
    <property type="project" value="InterPro"/>
</dbReference>
<evidence type="ECO:0000313" key="1">
    <source>
        <dbReference type="EMBL" id="MBN8798142.1"/>
    </source>
</evidence>
<keyword evidence="1" id="KW-0966">Cell projection</keyword>
<dbReference type="InterPro" id="IPR001782">
    <property type="entry name" value="Flag_FlgI"/>
</dbReference>
<organism evidence="1 2">
    <name type="scientific">Stenotrophomonas nitritireducens</name>
    <dbReference type="NCBI Taxonomy" id="83617"/>
    <lineage>
        <taxon>Bacteria</taxon>
        <taxon>Pseudomonadati</taxon>
        <taxon>Pseudomonadota</taxon>
        <taxon>Gammaproteobacteria</taxon>
        <taxon>Lysobacterales</taxon>
        <taxon>Lysobacteraceae</taxon>
        <taxon>Stenotrophomonas</taxon>
    </lineage>
</organism>
<dbReference type="GO" id="GO:0071973">
    <property type="term" value="P:bacterial-type flagellum-dependent cell motility"/>
    <property type="evidence" value="ECO:0007669"/>
    <property type="project" value="InterPro"/>
</dbReference>
<name>A0A9D8KY94_9GAMM</name>
<dbReference type="Proteomes" id="UP000664815">
    <property type="component" value="Unassembled WGS sequence"/>
</dbReference>